<dbReference type="Gene3D" id="3.40.50.150">
    <property type="entry name" value="Vaccinia Virus protein VP39"/>
    <property type="match status" value="1"/>
</dbReference>
<dbReference type="PIRSF" id="PIRSF011491">
    <property type="entry name" value="Mtase_YbcY_prd"/>
    <property type="match status" value="1"/>
</dbReference>
<dbReference type="AlphaFoldDB" id="A0A3D9SXP4"/>
<dbReference type="OrthoDB" id="507855at2"/>
<accession>A0A3D9SXP4</accession>
<dbReference type="Proteomes" id="UP000256661">
    <property type="component" value="Unassembled WGS sequence"/>
</dbReference>
<proteinExistence type="predicted"/>
<sequence length="216" mass="24014">MTTDAWAGAAHYSRAELSIYDVSVLAVNCRVLWRCPPGVMLAQYDRNVSDDHLELGPGTGYFLDRCSFPSAEPRLTLIDLDLGVLRTAGRRLARHSPTTRLRNVLEPLRLGDERFGSVGLNMLLHCVPGSIADKAVVFDHLLPYLRVGGRVFGSTVLCHGVPHTPLSRAAVRALNRRRIFHNAEDSLDTLEAELDRRFTAHRVTVRGSMALFEATR</sequence>
<gene>
    <name evidence="1" type="ORF">DFJ69_3250</name>
</gene>
<dbReference type="SUPFAM" id="SSF53335">
    <property type="entry name" value="S-adenosyl-L-methionine-dependent methyltransferases"/>
    <property type="match status" value="1"/>
</dbReference>
<name>A0A3D9SXP4_9ACTN</name>
<dbReference type="InterPro" id="IPR029063">
    <property type="entry name" value="SAM-dependent_MTases_sf"/>
</dbReference>
<keyword evidence="2" id="KW-1185">Reference proteome</keyword>
<dbReference type="RefSeq" id="WP_116023221.1">
    <property type="nucleotide sequence ID" value="NZ_QTTT01000001.1"/>
</dbReference>
<protein>
    <recommendedName>
        <fullName evidence="3">Methyltransferase family protein</fullName>
    </recommendedName>
</protein>
<reference evidence="1 2" key="1">
    <citation type="submission" date="2018-08" db="EMBL/GenBank/DDBJ databases">
        <title>Sequencing the genomes of 1000 actinobacteria strains.</title>
        <authorList>
            <person name="Klenk H.-P."/>
        </authorList>
    </citation>
    <scope>NUCLEOTIDE SEQUENCE [LARGE SCALE GENOMIC DNA]</scope>
    <source>
        <strain evidence="1 2">DSM 43927</strain>
    </source>
</reference>
<dbReference type="EMBL" id="QTTT01000001">
    <property type="protein sequence ID" value="REE97775.1"/>
    <property type="molecule type" value="Genomic_DNA"/>
</dbReference>
<evidence type="ECO:0008006" key="3">
    <source>
        <dbReference type="Google" id="ProtNLM"/>
    </source>
</evidence>
<dbReference type="InterPro" id="IPR016584">
    <property type="entry name" value="MeTrfase_VrtF"/>
</dbReference>
<evidence type="ECO:0000313" key="1">
    <source>
        <dbReference type="EMBL" id="REE97775.1"/>
    </source>
</evidence>
<organism evidence="1 2">
    <name type="scientific">Thermomonospora umbrina</name>
    <dbReference type="NCBI Taxonomy" id="111806"/>
    <lineage>
        <taxon>Bacteria</taxon>
        <taxon>Bacillati</taxon>
        <taxon>Actinomycetota</taxon>
        <taxon>Actinomycetes</taxon>
        <taxon>Streptosporangiales</taxon>
        <taxon>Thermomonosporaceae</taxon>
        <taxon>Thermomonospora</taxon>
    </lineage>
</organism>
<evidence type="ECO:0000313" key="2">
    <source>
        <dbReference type="Proteomes" id="UP000256661"/>
    </source>
</evidence>
<comment type="caution">
    <text evidence="1">The sequence shown here is derived from an EMBL/GenBank/DDBJ whole genome shotgun (WGS) entry which is preliminary data.</text>
</comment>
<dbReference type="GO" id="GO:0008168">
    <property type="term" value="F:methyltransferase activity"/>
    <property type="evidence" value="ECO:0007669"/>
    <property type="project" value="InterPro"/>
</dbReference>